<evidence type="ECO:0000256" key="1">
    <source>
        <dbReference type="SAM" id="MobiDB-lite"/>
    </source>
</evidence>
<keyword evidence="3" id="KW-1185">Reference proteome</keyword>
<sequence>MGHLETQGVRDEGDQRDGKELDRRFREIKKERKNSHRGEISGKEQRSEERNNRRRKKWEGAKASSKSNAASVFK</sequence>
<feature type="compositionally biased region" description="Basic and acidic residues" evidence="1">
    <location>
        <begin position="8"/>
        <end position="51"/>
    </location>
</feature>
<protein>
    <submittedName>
        <fullName evidence="2">Uncharacterized protein</fullName>
    </submittedName>
</protein>
<organism evidence="2 3">
    <name type="scientific">Prunus armeniaca</name>
    <name type="common">Apricot</name>
    <name type="synonym">Armeniaca vulgaris</name>
    <dbReference type="NCBI Taxonomy" id="36596"/>
    <lineage>
        <taxon>Eukaryota</taxon>
        <taxon>Viridiplantae</taxon>
        <taxon>Streptophyta</taxon>
        <taxon>Embryophyta</taxon>
        <taxon>Tracheophyta</taxon>
        <taxon>Spermatophyta</taxon>
        <taxon>Magnoliopsida</taxon>
        <taxon>eudicotyledons</taxon>
        <taxon>Gunneridae</taxon>
        <taxon>Pentapetalae</taxon>
        <taxon>rosids</taxon>
        <taxon>fabids</taxon>
        <taxon>Rosales</taxon>
        <taxon>Rosaceae</taxon>
        <taxon>Amygdaloideae</taxon>
        <taxon>Amygdaleae</taxon>
        <taxon>Prunus</taxon>
    </lineage>
</organism>
<evidence type="ECO:0000313" key="3">
    <source>
        <dbReference type="Proteomes" id="UP000507245"/>
    </source>
</evidence>
<feature type="region of interest" description="Disordered" evidence="1">
    <location>
        <begin position="1"/>
        <end position="74"/>
    </location>
</feature>
<proteinExistence type="predicted"/>
<feature type="compositionally biased region" description="Low complexity" evidence="1">
    <location>
        <begin position="61"/>
        <end position="74"/>
    </location>
</feature>
<gene>
    <name evidence="2" type="ORF">ORAREDHAP_LOCUS37175</name>
</gene>
<dbReference type="AlphaFoldDB" id="A0A6J5XIW0"/>
<reference evidence="3" key="1">
    <citation type="journal article" date="2020" name="Genome Biol.">
        <title>Gamete binning: chromosome-level and haplotype-resolved genome assembly enabled by high-throughput single-cell sequencing of gamete genomes.</title>
        <authorList>
            <person name="Campoy J.A."/>
            <person name="Sun H."/>
            <person name="Goel M."/>
            <person name="Jiao W.-B."/>
            <person name="Folz-Donahue K."/>
            <person name="Wang N."/>
            <person name="Rubio M."/>
            <person name="Liu C."/>
            <person name="Kukat C."/>
            <person name="Ruiz D."/>
            <person name="Huettel B."/>
            <person name="Schneeberger K."/>
        </authorList>
    </citation>
    <scope>NUCLEOTIDE SEQUENCE [LARGE SCALE GENOMIC DNA]</scope>
    <source>
        <strain evidence="3">cv. Rojo Pasion</strain>
    </source>
</reference>
<name>A0A6J5XIW0_PRUAR</name>
<accession>A0A6J5XIW0</accession>
<dbReference type="EMBL" id="CAEKKB010000006">
    <property type="protein sequence ID" value="CAB4313740.1"/>
    <property type="molecule type" value="Genomic_DNA"/>
</dbReference>
<dbReference type="Proteomes" id="UP000507245">
    <property type="component" value="Unassembled WGS sequence"/>
</dbReference>
<evidence type="ECO:0000313" key="2">
    <source>
        <dbReference type="EMBL" id="CAB4313740.1"/>
    </source>
</evidence>